<evidence type="ECO:0000256" key="3">
    <source>
        <dbReference type="ARBA" id="ARBA00022448"/>
    </source>
</evidence>
<feature type="transmembrane region" description="Helical" evidence="12">
    <location>
        <begin position="54"/>
        <end position="75"/>
    </location>
</feature>
<comment type="subcellular location">
    <subcellularLocation>
        <location evidence="1">Cell membrane</location>
        <topology evidence="1">Multi-pass membrane protein</topology>
    </subcellularLocation>
</comment>
<keyword evidence="4 12" id="KW-1003">Cell membrane</keyword>
<evidence type="ECO:0000256" key="11">
    <source>
        <dbReference type="ARBA" id="ARBA00023136"/>
    </source>
</evidence>
<protein>
    <submittedName>
        <fullName evidence="13">Cytochrome ubiquinol oxidase subunit I</fullName>
    </submittedName>
</protein>
<feature type="transmembrane region" description="Helical" evidence="12">
    <location>
        <begin position="12"/>
        <end position="34"/>
    </location>
</feature>
<gene>
    <name evidence="13" type="ORF">PP769_13190</name>
</gene>
<dbReference type="RefSeq" id="WP_312640857.1">
    <property type="nucleotide sequence ID" value="NZ_CP116967.1"/>
</dbReference>
<dbReference type="InterPro" id="IPR002585">
    <property type="entry name" value="Cyt-d_ubiquinol_oxidase_su_1"/>
</dbReference>
<dbReference type="Proteomes" id="UP001302719">
    <property type="component" value="Chromosome"/>
</dbReference>
<dbReference type="AlphaFoldDB" id="A0AA96GDH3"/>
<dbReference type="PIRSF" id="PIRSF006446">
    <property type="entry name" value="Cyt_quinol_oxidase_1"/>
    <property type="match status" value="1"/>
</dbReference>
<evidence type="ECO:0000256" key="8">
    <source>
        <dbReference type="ARBA" id="ARBA00022982"/>
    </source>
</evidence>
<proteinExistence type="inferred from homology"/>
<reference evidence="13 14" key="1">
    <citation type="submission" date="2023-01" db="EMBL/GenBank/DDBJ databases">
        <title>Cultivation and genomic characterization of new, ubiquitous marine nitrite-oxidizing bacteria from the Nitrospirales.</title>
        <authorList>
            <person name="Mueller A.J."/>
            <person name="Daebeler A."/>
            <person name="Herbold C.W."/>
            <person name="Kirkegaard R.H."/>
            <person name="Daims H."/>
        </authorList>
    </citation>
    <scope>NUCLEOTIDE SEQUENCE [LARGE SCALE GENOMIC DNA]</scope>
    <source>
        <strain evidence="13 14">VA</strain>
    </source>
</reference>
<dbReference type="GO" id="GO:0020037">
    <property type="term" value="F:heme binding"/>
    <property type="evidence" value="ECO:0007669"/>
    <property type="project" value="TreeGrafter"/>
</dbReference>
<organism evidence="13 14">
    <name type="scientific">Candidatus Nitrospira allomarina</name>
    <dbReference type="NCBI Taxonomy" id="3020900"/>
    <lineage>
        <taxon>Bacteria</taxon>
        <taxon>Pseudomonadati</taxon>
        <taxon>Nitrospirota</taxon>
        <taxon>Nitrospiria</taxon>
        <taxon>Nitrospirales</taxon>
        <taxon>Nitrospiraceae</taxon>
        <taxon>Nitrospira</taxon>
    </lineage>
</organism>
<dbReference type="GO" id="GO:0070069">
    <property type="term" value="C:cytochrome complex"/>
    <property type="evidence" value="ECO:0007669"/>
    <property type="project" value="UniProtKB-UniRule"/>
</dbReference>
<keyword evidence="7 12" id="KW-0479">Metal-binding</keyword>
<keyword evidence="14" id="KW-1185">Reference proteome</keyword>
<feature type="transmembrane region" description="Helical" evidence="12">
    <location>
        <begin position="129"/>
        <end position="151"/>
    </location>
</feature>
<evidence type="ECO:0000256" key="12">
    <source>
        <dbReference type="PIRNR" id="PIRNR006446"/>
    </source>
</evidence>
<evidence type="ECO:0000256" key="1">
    <source>
        <dbReference type="ARBA" id="ARBA00004651"/>
    </source>
</evidence>
<evidence type="ECO:0000313" key="13">
    <source>
        <dbReference type="EMBL" id="WNM56928.1"/>
    </source>
</evidence>
<dbReference type="GO" id="GO:0016682">
    <property type="term" value="F:oxidoreductase activity, acting on diphenols and related substances as donors, oxygen as acceptor"/>
    <property type="evidence" value="ECO:0007669"/>
    <property type="project" value="TreeGrafter"/>
</dbReference>
<keyword evidence="9 12" id="KW-1133">Transmembrane helix</keyword>
<keyword evidence="3 12" id="KW-0813">Transport</keyword>
<evidence type="ECO:0000313" key="14">
    <source>
        <dbReference type="Proteomes" id="UP001302719"/>
    </source>
</evidence>
<dbReference type="KEGG" id="nall:PP769_13190"/>
<feature type="transmembrane region" description="Helical" evidence="12">
    <location>
        <begin position="323"/>
        <end position="347"/>
    </location>
</feature>
<feature type="transmembrane region" description="Helical" evidence="12">
    <location>
        <begin position="95"/>
        <end position="117"/>
    </location>
</feature>
<feature type="transmembrane region" description="Helical" evidence="12">
    <location>
        <begin position="356"/>
        <end position="377"/>
    </location>
</feature>
<dbReference type="GO" id="GO:0009055">
    <property type="term" value="F:electron transfer activity"/>
    <property type="evidence" value="ECO:0007669"/>
    <property type="project" value="UniProtKB-UniRule"/>
</dbReference>
<keyword evidence="8 12" id="KW-0249">Electron transport</keyword>
<keyword evidence="11 12" id="KW-0472">Membrane</keyword>
<dbReference type="GO" id="GO:0005886">
    <property type="term" value="C:plasma membrane"/>
    <property type="evidence" value="ECO:0007669"/>
    <property type="project" value="UniProtKB-SubCell"/>
</dbReference>
<evidence type="ECO:0000256" key="9">
    <source>
        <dbReference type="ARBA" id="ARBA00022989"/>
    </source>
</evidence>
<dbReference type="EMBL" id="CP116967">
    <property type="protein sequence ID" value="WNM56928.1"/>
    <property type="molecule type" value="Genomic_DNA"/>
</dbReference>
<name>A0AA96GDH3_9BACT</name>
<evidence type="ECO:0000256" key="4">
    <source>
        <dbReference type="ARBA" id="ARBA00022475"/>
    </source>
</evidence>
<feature type="transmembrane region" description="Helical" evidence="12">
    <location>
        <begin position="183"/>
        <end position="206"/>
    </location>
</feature>
<dbReference type="GO" id="GO:0046872">
    <property type="term" value="F:metal ion binding"/>
    <property type="evidence" value="ECO:0007669"/>
    <property type="project" value="UniProtKB-UniRule"/>
</dbReference>
<dbReference type="Pfam" id="PF01654">
    <property type="entry name" value="Cyt_bd_oxida_I"/>
    <property type="match status" value="1"/>
</dbReference>
<comment type="similarity">
    <text evidence="2 12">Belongs to the cytochrome ubiquinol oxidase subunit 1 family.</text>
</comment>
<dbReference type="PANTHER" id="PTHR30365:SF14">
    <property type="entry name" value="CYTOCHROME BD MENAQUINOL OXIDASE SUBUNIT I-RELATED"/>
    <property type="match status" value="1"/>
</dbReference>
<dbReference type="PANTHER" id="PTHR30365">
    <property type="entry name" value="CYTOCHROME D UBIQUINOL OXIDASE"/>
    <property type="match status" value="1"/>
</dbReference>
<evidence type="ECO:0000256" key="7">
    <source>
        <dbReference type="ARBA" id="ARBA00022723"/>
    </source>
</evidence>
<evidence type="ECO:0000256" key="10">
    <source>
        <dbReference type="ARBA" id="ARBA00023004"/>
    </source>
</evidence>
<evidence type="ECO:0000256" key="5">
    <source>
        <dbReference type="ARBA" id="ARBA00022617"/>
    </source>
</evidence>
<evidence type="ECO:0000256" key="6">
    <source>
        <dbReference type="ARBA" id="ARBA00022692"/>
    </source>
</evidence>
<keyword evidence="10 12" id="KW-0408">Iron</keyword>
<keyword evidence="6 12" id="KW-0812">Transmembrane</keyword>
<sequence>MASALLYDRLQFAFTVTFHYLFPQLTIGLALLLLYLRSRALISGDDHYNQVARFWTKIFALSFAFGVVTGIPLEFQFGTNWAKFSNFAGGVIGQTLAMEGLFAFFLESSFLGILLFGEGRFSQRVQWSASLMLFLGSWLSGYFILATNAWMQHPVAYTVAPDGRLFVDSLSGLLTNPWLVWQFAHNMTAAVVTASFVVAAVGSFYLLSGLHVKYAKTFLRTGVVAGAIATALMIFPTGHENARQVFEHQPVKGAAFEGLFKTERGAGMVLIGQPNLETLTIDNPLVVPDALSLLLFDELYAEVKGLEAFPRAEWPDNVALLYYAYHVMAGLGTLLVSIMGLSLLWLWQGRLFTANWLLWLLMLAAPFPYLATTAGWMTAELGRQPWLVYGLLRTADGASPLVHSGNALFTLLGYFGIYLVLGLLFLFLMAEIIRHGPASSFPESANP</sequence>
<feature type="transmembrane region" description="Helical" evidence="12">
    <location>
        <begin position="218"/>
        <end position="235"/>
    </location>
</feature>
<accession>A0AA96GDH3</accession>
<evidence type="ECO:0000256" key="2">
    <source>
        <dbReference type="ARBA" id="ARBA00009819"/>
    </source>
</evidence>
<feature type="transmembrane region" description="Helical" evidence="12">
    <location>
        <begin position="407"/>
        <end position="430"/>
    </location>
</feature>
<dbReference type="GO" id="GO:0019646">
    <property type="term" value="P:aerobic electron transport chain"/>
    <property type="evidence" value="ECO:0007669"/>
    <property type="project" value="InterPro"/>
</dbReference>
<keyword evidence="5 12" id="KW-0349">Heme</keyword>